<evidence type="ECO:0000256" key="1">
    <source>
        <dbReference type="SAM" id="Phobius"/>
    </source>
</evidence>
<dbReference type="OrthoDB" id="3206554at2759"/>
<feature type="transmembrane region" description="Helical" evidence="1">
    <location>
        <begin position="154"/>
        <end position="178"/>
    </location>
</feature>
<comment type="caution">
    <text evidence="3">The sequence shown here is derived from an EMBL/GenBank/DDBJ whole genome shotgun (WGS) entry which is preliminary data.</text>
</comment>
<dbReference type="InterPro" id="IPR045339">
    <property type="entry name" value="DUF6534"/>
</dbReference>
<dbReference type="PANTHER" id="PTHR40465">
    <property type="entry name" value="CHROMOSOME 1, WHOLE GENOME SHOTGUN SEQUENCE"/>
    <property type="match status" value="1"/>
</dbReference>
<reference evidence="3" key="1">
    <citation type="submission" date="2020-05" db="EMBL/GenBank/DDBJ databases">
        <title>Mycena genomes resolve the evolution of fungal bioluminescence.</title>
        <authorList>
            <person name="Tsai I.J."/>
        </authorList>
    </citation>
    <scope>NUCLEOTIDE SEQUENCE</scope>
    <source>
        <strain evidence="3">110903Hualien_Pintung</strain>
    </source>
</reference>
<feature type="transmembrane region" description="Helical" evidence="1">
    <location>
        <begin position="115"/>
        <end position="134"/>
    </location>
</feature>
<proteinExistence type="predicted"/>
<gene>
    <name evidence="3" type="ORF">HMN09_00408200</name>
</gene>
<keyword evidence="1" id="KW-0472">Membrane</keyword>
<organism evidence="3 4">
    <name type="scientific">Mycena chlorophos</name>
    <name type="common">Agaric fungus</name>
    <name type="synonym">Agaricus chlorophos</name>
    <dbReference type="NCBI Taxonomy" id="658473"/>
    <lineage>
        <taxon>Eukaryota</taxon>
        <taxon>Fungi</taxon>
        <taxon>Dikarya</taxon>
        <taxon>Basidiomycota</taxon>
        <taxon>Agaricomycotina</taxon>
        <taxon>Agaricomycetes</taxon>
        <taxon>Agaricomycetidae</taxon>
        <taxon>Agaricales</taxon>
        <taxon>Marasmiineae</taxon>
        <taxon>Mycenaceae</taxon>
        <taxon>Mycena</taxon>
    </lineage>
</organism>
<dbReference type="Pfam" id="PF20152">
    <property type="entry name" value="DUF6534"/>
    <property type="match status" value="1"/>
</dbReference>
<feature type="domain" description="DUF6534" evidence="2">
    <location>
        <begin position="163"/>
        <end position="251"/>
    </location>
</feature>
<protein>
    <recommendedName>
        <fullName evidence="2">DUF6534 domain-containing protein</fullName>
    </recommendedName>
</protein>
<feature type="transmembrane region" description="Helical" evidence="1">
    <location>
        <begin position="199"/>
        <end position="221"/>
    </location>
</feature>
<evidence type="ECO:0000313" key="4">
    <source>
        <dbReference type="Proteomes" id="UP000613580"/>
    </source>
</evidence>
<sequence>MDVATTLGSMLMGGFVASMLDGIVAIQAVYYFRTYQSDGPTTKALVLGVWILDLIHTTFIWVSNWDYIVKHWGNTDNIAHIPSILSLTVVITALVTFMVHCFFAHRIFMLSKRNWLFVVPVLVLAATRLGAACVSTSDMLRYKSFPLFVIHAKWIFTLGLSVSSAVDILIAGLLFYLFNRNRRPESGHLRTVIDLLTLYTLETGGLTTLGTVVSMICWVTMSSNLIFLGLHFAIGKLYALSLLVTLNTREHIRRARHTSSAGRSPVVFLDTRAHKDSGAQYFSDPATRTEVQINVERSVTYDLGRSVTMDQIERK</sequence>
<feature type="transmembrane region" description="Helical" evidence="1">
    <location>
        <begin position="227"/>
        <end position="246"/>
    </location>
</feature>
<feature type="transmembrane region" description="Helical" evidence="1">
    <location>
        <begin position="83"/>
        <end position="103"/>
    </location>
</feature>
<evidence type="ECO:0000259" key="2">
    <source>
        <dbReference type="Pfam" id="PF20152"/>
    </source>
</evidence>
<dbReference type="Proteomes" id="UP000613580">
    <property type="component" value="Unassembled WGS sequence"/>
</dbReference>
<keyword evidence="1" id="KW-1133">Transmembrane helix</keyword>
<dbReference type="PANTHER" id="PTHR40465:SF1">
    <property type="entry name" value="DUF6534 DOMAIN-CONTAINING PROTEIN"/>
    <property type="match status" value="1"/>
</dbReference>
<keyword evidence="1" id="KW-0812">Transmembrane</keyword>
<accession>A0A8H6THE8</accession>
<feature type="transmembrane region" description="Helical" evidence="1">
    <location>
        <begin position="12"/>
        <end position="32"/>
    </location>
</feature>
<name>A0A8H6THE8_MYCCL</name>
<dbReference type="EMBL" id="JACAZE010000005">
    <property type="protein sequence ID" value="KAF7316751.1"/>
    <property type="molecule type" value="Genomic_DNA"/>
</dbReference>
<feature type="transmembrane region" description="Helical" evidence="1">
    <location>
        <begin position="44"/>
        <end position="63"/>
    </location>
</feature>
<keyword evidence="4" id="KW-1185">Reference proteome</keyword>
<evidence type="ECO:0000313" key="3">
    <source>
        <dbReference type="EMBL" id="KAF7316751.1"/>
    </source>
</evidence>
<dbReference type="AlphaFoldDB" id="A0A8H6THE8"/>